<reference evidence="6" key="1">
    <citation type="submission" date="2018-06" db="EMBL/GenBank/DDBJ databases">
        <authorList>
            <person name="Zhirakovskaya E."/>
        </authorList>
    </citation>
    <scope>NUCLEOTIDE SEQUENCE</scope>
</reference>
<keyword evidence="4" id="KW-0949">S-adenosyl-L-methionine</keyword>
<dbReference type="GO" id="GO:0070041">
    <property type="term" value="F:rRNA (uridine-C5-)-methyltransferase activity"/>
    <property type="evidence" value="ECO:0007669"/>
    <property type="project" value="TreeGrafter"/>
</dbReference>
<dbReference type="PROSITE" id="PS51687">
    <property type="entry name" value="SAM_MT_RNA_M5U"/>
    <property type="match status" value="1"/>
</dbReference>
<dbReference type="PANTHER" id="PTHR11061">
    <property type="entry name" value="RNA M5U METHYLTRANSFERASE"/>
    <property type="match status" value="1"/>
</dbReference>
<dbReference type="EC" id="2.1.1.-" evidence="6"/>
<sequence>MTSVAKTGMVAYPGPMARRTDRRRRRGKTGEKRHGAPGLRPAPVRKTVKIERLGRHGVGIAEDHGGRVYVPYTLPGEEVVVRISGERGIPLEILSPSPDRTEPFCPHFTACGGCALQHAKAGFVAAWKRRIIVTALENRGLNADVAPVINAHGAGRRRVTLHVRRDGGKFLAGFMRPRTHRLEPIEACPVLVPALGQAPELAKALTGPLSAHANAFDVAMTATDSGLDVAIFGPGRRVANAADDLDVRLALVDLAARHDLARLALGDEILAARRPATLTMGPARVELPPAAFLQATSPGEETIAGLAVQAVGSARRIADLFAGLGPFALRLGHKAAVRGIDSDGAALKALAAAANAIGIRSCTTEVRDLFRRPLLADDLAPYDAVIFDPPRAGAQAQAQALGASPVPVVVAVSCEPASFARDAGALVAGGYRLDAVTPVDQFKASPHIEIVGIFRR</sequence>
<keyword evidence="2 6" id="KW-0489">Methyltransferase</keyword>
<evidence type="ECO:0000256" key="4">
    <source>
        <dbReference type="ARBA" id="ARBA00022691"/>
    </source>
</evidence>
<evidence type="ECO:0000256" key="3">
    <source>
        <dbReference type="ARBA" id="ARBA00022679"/>
    </source>
</evidence>
<keyword evidence="1" id="KW-0479">Metal-binding</keyword>
<evidence type="ECO:0000313" key="6">
    <source>
        <dbReference type="EMBL" id="VAW15259.1"/>
    </source>
</evidence>
<dbReference type="SUPFAM" id="SSF50249">
    <property type="entry name" value="Nucleic acid-binding proteins"/>
    <property type="match status" value="1"/>
</dbReference>
<keyword evidence="1" id="KW-0411">Iron-sulfur</keyword>
<dbReference type="Gene3D" id="3.40.50.150">
    <property type="entry name" value="Vaccinia Virus protein VP39"/>
    <property type="match status" value="1"/>
</dbReference>
<dbReference type="PANTHER" id="PTHR11061:SF49">
    <property type="entry name" value="23S RRNA (URACIL(1939)-C(5))-METHYLTRANSFERASE RLMD"/>
    <property type="match status" value="1"/>
</dbReference>
<organism evidence="6">
    <name type="scientific">hydrothermal vent metagenome</name>
    <dbReference type="NCBI Taxonomy" id="652676"/>
    <lineage>
        <taxon>unclassified sequences</taxon>
        <taxon>metagenomes</taxon>
        <taxon>ecological metagenomes</taxon>
    </lineage>
</organism>
<dbReference type="InterPro" id="IPR029063">
    <property type="entry name" value="SAM-dependent_MTases_sf"/>
</dbReference>
<keyword evidence="1" id="KW-0004">4Fe-4S</keyword>
<proteinExistence type="predicted"/>
<keyword evidence="1" id="KW-0408">Iron</keyword>
<dbReference type="EMBL" id="UOEM01000083">
    <property type="protein sequence ID" value="VAW15259.1"/>
    <property type="molecule type" value="Genomic_DNA"/>
</dbReference>
<dbReference type="AlphaFoldDB" id="A0A3B0TSN8"/>
<gene>
    <name evidence="6" type="ORF">MNBD_ALPHA09-88</name>
</gene>
<dbReference type="InterPro" id="IPR012340">
    <property type="entry name" value="NA-bd_OB-fold"/>
</dbReference>
<dbReference type="Gene3D" id="2.40.50.140">
    <property type="entry name" value="Nucleic acid-binding proteins"/>
    <property type="match status" value="1"/>
</dbReference>
<dbReference type="GO" id="GO:0051539">
    <property type="term" value="F:4 iron, 4 sulfur cluster binding"/>
    <property type="evidence" value="ECO:0007669"/>
    <property type="project" value="UniProtKB-KW"/>
</dbReference>
<name>A0A3B0TSN8_9ZZZZ</name>
<dbReference type="Gene3D" id="2.40.50.1070">
    <property type="match status" value="1"/>
</dbReference>
<accession>A0A3B0TSN8</accession>
<evidence type="ECO:0000256" key="5">
    <source>
        <dbReference type="SAM" id="MobiDB-lite"/>
    </source>
</evidence>
<keyword evidence="3 6" id="KW-0808">Transferase</keyword>
<feature type="region of interest" description="Disordered" evidence="5">
    <location>
        <begin position="1"/>
        <end position="41"/>
    </location>
</feature>
<dbReference type="InterPro" id="IPR010280">
    <property type="entry name" value="U5_MeTrfase_fam"/>
</dbReference>
<evidence type="ECO:0000256" key="1">
    <source>
        <dbReference type="ARBA" id="ARBA00022485"/>
    </source>
</evidence>
<dbReference type="SUPFAM" id="SSF53335">
    <property type="entry name" value="S-adenosyl-L-methionine-dependent methyltransferases"/>
    <property type="match status" value="1"/>
</dbReference>
<dbReference type="GO" id="GO:0070475">
    <property type="term" value="P:rRNA base methylation"/>
    <property type="evidence" value="ECO:0007669"/>
    <property type="project" value="TreeGrafter"/>
</dbReference>
<evidence type="ECO:0000256" key="2">
    <source>
        <dbReference type="ARBA" id="ARBA00022603"/>
    </source>
</evidence>
<protein>
    <submittedName>
        <fullName evidence="6">23S rRNA (Uracil-5-) -methyltransferase RumA</fullName>
        <ecNumber evidence="6">2.1.1.-</ecNumber>
    </submittedName>
</protein>